<feature type="transmembrane region" description="Helical" evidence="2">
    <location>
        <begin position="287"/>
        <end position="306"/>
    </location>
</feature>
<keyword evidence="2" id="KW-1133">Transmembrane helix</keyword>
<feature type="transmembrane region" description="Helical" evidence="2">
    <location>
        <begin position="227"/>
        <end position="244"/>
    </location>
</feature>
<reference evidence="5" key="1">
    <citation type="submission" date="2025-08" db="UniProtKB">
        <authorList>
            <consortium name="RefSeq"/>
        </authorList>
    </citation>
    <scope>IDENTIFICATION</scope>
    <source>
        <tissue evidence="5">Testes</tissue>
    </source>
</reference>
<proteinExistence type="predicted"/>
<dbReference type="InterPro" id="IPR036259">
    <property type="entry name" value="MFS_trans_sf"/>
</dbReference>
<dbReference type="Proteomes" id="UP000694865">
    <property type="component" value="Unplaced"/>
</dbReference>
<evidence type="ECO:0000313" key="4">
    <source>
        <dbReference type="Proteomes" id="UP000694865"/>
    </source>
</evidence>
<dbReference type="RefSeq" id="XP_006819840.1">
    <property type="nucleotide sequence ID" value="XM_006819777.1"/>
</dbReference>
<keyword evidence="2" id="KW-0812">Transmembrane</keyword>
<protein>
    <submittedName>
        <fullName evidence="5">Monocarboxylate transporter 4-like</fullName>
    </submittedName>
</protein>
<sequence>PISSALSNKYGYRLIAVIGSILSAFSLFICAFANDVIVLCITSGFLANFGLSLSYVQSFALLGHYFNKKHALANGLASAGYGLGVMGLPMLCQWLIITYGWRGTYIIFSGLAANLLAAAALLRPLPTDKKEDLKISDVINDKCHSCICRIFGCHIICASPLLLGILVGLFFLSASSHTFVTFLLLRVSDLGVEPMHASYLITILGASSFATRLLHGWFVDRRVISPAVIFIASIVLWGLLNLAFPVIIGYWWIACFCVLFGFSNGIYNSLHYVVVKDSVYKEHFTGAIGLDLTAFGLGCFVGIPIAGKLYDIFGSADVAFYCTGISALISAIVFSLTHILQRRHNNHTMRRTYQTDEKQHSENISMTCEDDKTLFQLISVM</sequence>
<evidence type="ECO:0000256" key="1">
    <source>
        <dbReference type="ARBA" id="ARBA00004141"/>
    </source>
</evidence>
<accession>A0ABM0MIJ9</accession>
<feature type="transmembrane region" description="Helical" evidence="2">
    <location>
        <begin position="161"/>
        <end position="185"/>
    </location>
</feature>
<gene>
    <name evidence="5" type="primary">LOC102801909</name>
</gene>
<dbReference type="PANTHER" id="PTHR11360:SF284">
    <property type="entry name" value="EG:103B4.3 PROTEIN-RELATED"/>
    <property type="match status" value="1"/>
</dbReference>
<feature type="transmembrane region" description="Helical" evidence="2">
    <location>
        <begin position="12"/>
        <end position="34"/>
    </location>
</feature>
<keyword evidence="2" id="KW-0472">Membrane</keyword>
<dbReference type="InterPro" id="IPR050327">
    <property type="entry name" value="Proton-linked_MCT"/>
</dbReference>
<feature type="transmembrane region" description="Helical" evidence="2">
    <location>
        <begin position="46"/>
        <end position="66"/>
    </location>
</feature>
<dbReference type="Pfam" id="PF07690">
    <property type="entry name" value="MFS_1"/>
    <property type="match status" value="1"/>
</dbReference>
<dbReference type="GeneID" id="102801909"/>
<keyword evidence="4" id="KW-1185">Reference proteome</keyword>
<dbReference type="PANTHER" id="PTHR11360">
    <property type="entry name" value="MONOCARBOXYLATE TRANSPORTER"/>
    <property type="match status" value="1"/>
</dbReference>
<feature type="transmembrane region" description="Helical" evidence="2">
    <location>
        <begin position="78"/>
        <end position="97"/>
    </location>
</feature>
<organism evidence="4 5">
    <name type="scientific">Saccoglossus kowalevskii</name>
    <name type="common">Acorn worm</name>
    <dbReference type="NCBI Taxonomy" id="10224"/>
    <lineage>
        <taxon>Eukaryota</taxon>
        <taxon>Metazoa</taxon>
        <taxon>Hemichordata</taxon>
        <taxon>Enteropneusta</taxon>
        <taxon>Harrimaniidae</taxon>
        <taxon>Saccoglossus</taxon>
    </lineage>
</organism>
<dbReference type="Gene3D" id="1.20.1250.20">
    <property type="entry name" value="MFS general substrate transporter like domains"/>
    <property type="match status" value="1"/>
</dbReference>
<dbReference type="InterPro" id="IPR020846">
    <property type="entry name" value="MFS_dom"/>
</dbReference>
<name>A0ABM0MIJ9_SACKO</name>
<feature type="domain" description="Major facilitator superfamily (MFS) profile" evidence="3">
    <location>
        <begin position="1"/>
        <end position="342"/>
    </location>
</feature>
<dbReference type="SUPFAM" id="SSF103473">
    <property type="entry name" value="MFS general substrate transporter"/>
    <property type="match status" value="1"/>
</dbReference>
<evidence type="ECO:0000256" key="2">
    <source>
        <dbReference type="SAM" id="Phobius"/>
    </source>
</evidence>
<dbReference type="InterPro" id="IPR011701">
    <property type="entry name" value="MFS"/>
</dbReference>
<evidence type="ECO:0000313" key="5">
    <source>
        <dbReference type="RefSeq" id="XP_006819840.1"/>
    </source>
</evidence>
<feature type="non-terminal residue" evidence="5">
    <location>
        <position position="1"/>
    </location>
</feature>
<comment type="subcellular location">
    <subcellularLocation>
        <location evidence="1">Membrane</location>
        <topology evidence="1">Multi-pass membrane protein</topology>
    </subcellularLocation>
</comment>
<feature type="transmembrane region" description="Helical" evidence="2">
    <location>
        <begin position="197"/>
        <end position="215"/>
    </location>
</feature>
<dbReference type="PROSITE" id="PS50850">
    <property type="entry name" value="MFS"/>
    <property type="match status" value="1"/>
</dbReference>
<feature type="transmembrane region" description="Helical" evidence="2">
    <location>
        <begin position="318"/>
        <end position="340"/>
    </location>
</feature>
<evidence type="ECO:0000259" key="3">
    <source>
        <dbReference type="PROSITE" id="PS50850"/>
    </source>
</evidence>
<feature type="transmembrane region" description="Helical" evidence="2">
    <location>
        <begin position="250"/>
        <end position="275"/>
    </location>
</feature>